<dbReference type="AlphaFoldDB" id="A0A401XMG5"/>
<protein>
    <recommendedName>
        <fullName evidence="8">TonB-dependent receptor plug domain-containing protein</fullName>
    </recommendedName>
</protein>
<evidence type="ECO:0000256" key="7">
    <source>
        <dbReference type="PROSITE-ProRule" id="PRU01360"/>
    </source>
</evidence>
<sequence length="757" mass="85722">MGKKVYFLILVILAAHNSYNQDLHIKGVISDGIVPLSGVTIRDKATDVLLGVSRFNGTFYIKSKPVDSASTLVIEFSRPGFQNQEVAIKPAKEDTIRLQIVLSYTGNALDEVVVTGSLRPTDRKASTVPVSVINASVFERISSPRLMDALPLLPGIRLHYDCNVCEAPGLRFNGLPGPYTLLVIDGMPIMGPLAATYGLYGFPSAMIQRMEVTRGPGSVLFGTEAMGGVINVLTTNPDVAPPLRVEQLLTSWGEVTTQLSSAYRVGQWRMLTGVYHHHFGSRIDRNAENFLDMALQERISVFQKIRFSDELDILLRYYYEDRLGGTVAGQHYHRHTHDEYVESIFTNRAEWLMKYNPRKLKPLQVWWSASGHWQNSMYGEDYFLAEQRIMNFQTLWQEHSGNLQYTLGTALRYQFYNDNTTATTLYSGSDTELDAPESFHMPALFADAMFPLKNVSFSAGIRADYHSIHGFVPTGRIGVLYSAGRHTLRATHGSAFRVINLFAEEHAALSGAREVVISSRLRPERVAGQYAEWEFSLLKPHYYIKSILGAFANEFSNRILPDYDSDPQKIIFDNLDGRLTHRGINAQVEFGIGGRWDFSMGGALQDMRLIEDDKRELPPFVERMNFQSLMGYTFGKNRIDISSFTYSPMRLPLAGELDPRPEFSPWFTHLHLQYSYRSERGYSLTFGIKNLLDFVPWRGLPFLIARADDPFDTRVEFNSEGVPIPTADNPYALTFDPAYAFTSLQGRRFFFQWSITF</sequence>
<dbReference type="PANTHER" id="PTHR30069:SF57">
    <property type="entry name" value="TONB-DEPENDENT RECEPTOR"/>
    <property type="match status" value="1"/>
</dbReference>
<proteinExistence type="inferred from homology"/>
<feature type="domain" description="TonB-dependent receptor plug" evidence="8">
    <location>
        <begin position="124"/>
        <end position="229"/>
    </location>
</feature>
<organism evidence="9 10">
    <name type="scientific">Thermaurantimonas aggregans</name>
    <dbReference type="NCBI Taxonomy" id="2173829"/>
    <lineage>
        <taxon>Bacteria</taxon>
        <taxon>Pseudomonadati</taxon>
        <taxon>Bacteroidota</taxon>
        <taxon>Flavobacteriia</taxon>
        <taxon>Flavobacteriales</taxon>
        <taxon>Schleiferiaceae</taxon>
        <taxon>Thermaurantimonas</taxon>
    </lineage>
</organism>
<dbReference type="InterPro" id="IPR039426">
    <property type="entry name" value="TonB-dep_rcpt-like"/>
</dbReference>
<evidence type="ECO:0000259" key="8">
    <source>
        <dbReference type="Pfam" id="PF07715"/>
    </source>
</evidence>
<dbReference type="PROSITE" id="PS52016">
    <property type="entry name" value="TONB_DEPENDENT_REC_3"/>
    <property type="match status" value="1"/>
</dbReference>
<comment type="subcellular location">
    <subcellularLocation>
        <location evidence="1 7">Cell outer membrane</location>
        <topology evidence="1 7">Multi-pass membrane protein</topology>
    </subcellularLocation>
</comment>
<evidence type="ECO:0000313" key="9">
    <source>
        <dbReference type="EMBL" id="GCD78193.1"/>
    </source>
</evidence>
<evidence type="ECO:0000313" key="10">
    <source>
        <dbReference type="Proteomes" id="UP000286715"/>
    </source>
</evidence>
<evidence type="ECO:0000256" key="1">
    <source>
        <dbReference type="ARBA" id="ARBA00004571"/>
    </source>
</evidence>
<name>A0A401XMG5_9FLAO</name>
<dbReference type="InterPro" id="IPR037066">
    <property type="entry name" value="Plug_dom_sf"/>
</dbReference>
<dbReference type="EMBL" id="BHZE01000018">
    <property type="protein sequence ID" value="GCD78193.1"/>
    <property type="molecule type" value="Genomic_DNA"/>
</dbReference>
<evidence type="ECO:0000256" key="2">
    <source>
        <dbReference type="ARBA" id="ARBA00022448"/>
    </source>
</evidence>
<evidence type="ECO:0000256" key="4">
    <source>
        <dbReference type="ARBA" id="ARBA00022692"/>
    </source>
</evidence>
<accession>A0A401XMG5</accession>
<dbReference type="OrthoDB" id="9760333at2"/>
<keyword evidence="3 7" id="KW-1134">Transmembrane beta strand</keyword>
<dbReference type="GO" id="GO:0044718">
    <property type="term" value="P:siderophore transmembrane transport"/>
    <property type="evidence" value="ECO:0007669"/>
    <property type="project" value="TreeGrafter"/>
</dbReference>
<dbReference type="InterPro" id="IPR012910">
    <property type="entry name" value="Plug_dom"/>
</dbReference>
<keyword evidence="10" id="KW-1185">Reference proteome</keyword>
<dbReference type="Pfam" id="PF07715">
    <property type="entry name" value="Plug"/>
    <property type="match status" value="1"/>
</dbReference>
<dbReference type="Gene3D" id="2.170.130.10">
    <property type="entry name" value="TonB-dependent receptor, plug domain"/>
    <property type="match status" value="1"/>
</dbReference>
<dbReference type="InterPro" id="IPR036942">
    <property type="entry name" value="Beta-barrel_TonB_sf"/>
</dbReference>
<dbReference type="GO" id="GO:0015344">
    <property type="term" value="F:siderophore uptake transmembrane transporter activity"/>
    <property type="evidence" value="ECO:0007669"/>
    <property type="project" value="TreeGrafter"/>
</dbReference>
<dbReference type="Proteomes" id="UP000286715">
    <property type="component" value="Unassembled WGS sequence"/>
</dbReference>
<dbReference type="PANTHER" id="PTHR30069">
    <property type="entry name" value="TONB-DEPENDENT OUTER MEMBRANE RECEPTOR"/>
    <property type="match status" value="1"/>
</dbReference>
<keyword evidence="4 7" id="KW-0812">Transmembrane</keyword>
<dbReference type="Gene3D" id="2.40.170.20">
    <property type="entry name" value="TonB-dependent receptor, beta-barrel domain"/>
    <property type="match status" value="1"/>
</dbReference>
<reference evidence="9 10" key="1">
    <citation type="submission" date="2018-11" db="EMBL/GenBank/DDBJ databases">
        <title>Schleiferia aggregans sp. nov., a moderately thermophilic heterotrophic bacterium isolated from microbial mats at a terrestrial hot spring.</title>
        <authorList>
            <person name="Iino T."/>
            <person name="Ohkuma M."/>
            <person name="Haruta S."/>
        </authorList>
    </citation>
    <scope>NUCLEOTIDE SEQUENCE [LARGE SCALE GENOMIC DNA]</scope>
    <source>
        <strain evidence="9 10">LA</strain>
    </source>
</reference>
<keyword evidence="5 7" id="KW-0472">Membrane</keyword>
<evidence type="ECO:0000256" key="3">
    <source>
        <dbReference type="ARBA" id="ARBA00022452"/>
    </source>
</evidence>
<dbReference type="SUPFAM" id="SSF56935">
    <property type="entry name" value="Porins"/>
    <property type="match status" value="1"/>
</dbReference>
<gene>
    <name evidence="9" type="ORF">JCM31826_16750</name>
</gene>
<dbReference type="GO" id="GO:0009279">
    <property type="term" value="C:cell outer membrane"/>
    <property type="evidence" value="ECO:0007669"/>
    <property type="project" value="UniProtKB-SubCell"/>
</dbReference>
<evidence type="ECO:0000256" key="5">
    <source>
        <dbReference type="ARBA" id="ARBA00023136"/>
    </source>
</evidence>
<keyword evidence="6 7" id="KW-0998">Cell outer membrane</keyword>
<keyword evidence="2 7" id="KW-0813">Transport</keyword>
<comment type="caution">
    <text evidence="9">The sequence shown here is derived from an EMBL/GenBank/DDBJ whole genome shotgun (WGS) entry which is preliminary data.</text>
</comment>
<dbReference type="RefSeq" id="WP_124398256.1">
    <property type="nucleotide sequence ID" value="NZ_BHZE01000018.1"/>
</dbReference>
<evidence type="ECO:0000256" key="6">
    <source>
        <dbReference type="ARBA" id="ARBA00023237"/>
    </source>
</evidence>
<comment type="similarity">
    <text evidence="7">Belongs to the TonB-dependent receptor family.</text>
</comment>